<dbReference type="KEGG" id="tfa:BW733_06140"/>
<feature type="transmembrane region" description="Helical" evidence="6">
    <location>
        <begin position="182"/>
        <end position="201"/>
    </location>
</feature>
<feature type="transmembrane region" description="Helical" evidence="6">
    <location>
        <begin position="72"/>
        <end position="97"/>
    </location>
</feature>
<dbReference type="AlphaFoldDB" id="A0A1Q2CWH1"/>
<sequence>MTTATLTTTTTREATTQRGALTRLWNYFTFSLGSMVRDWSFLAFIIAMPVTMYLFFAGIYGGDMTDHGPEIAAGMMISMATYGGLGAAMNAGATIQAERSSGWFRNLMLTPLTPGEFIAAKVLTAVCAMVPALGAVFVAGIVRGVRMDVATWFAVLGLLLVALLPMVLLGLVIGLWFKQQTASAVTTLTMLALSMIGGLFVPLDLMPQFMQTLGKAVPSYWAGQIGLWPLAGGDFPWEGAMVIGIWAVVLLIIGALGYRRAIRTSRR</sequence>
<dbReference type="PANTHER" id="PTHR43229:SF2">
    <property type="entry name" value="NODULATION PROTEIN J"/>
    <property type="match status" value="1"/>
</dbReference>
<keyword evidence="4 6" id="KW-0472">Membrane</keyword>
<dbReference type="STRING" id="399497.BW733_06140"/>
<dbReference type="Pfam" id="PF01061">
    <property type="entry name" value="ABC2_membrane"/>
    <property type="match status" value="1"/>
</dbReference>
<dbReference type="PIRSF" id="PIRSF006648">
    <property type="entry name" value="DrrB"/>
    <property type="match status" value="1"/>
</dbReference>
<comment type="subcellular location">
    <subcellularLocation>
        <location evidence="1">Membrane</location>
        <topology evidence="1">Multi-pass membrane protein</topology>
    </subcellularLocation>
</comment>
<dbReference type="InterPro" id="IPR013525">
    <property type="entry name" value="ABC2_TM"/>
</dbReference>
<evidence type="ECO:0000259" key="7">
    <source>
        <dbReference type="Pfam" id="PF01061"/>
    </source>
</evidence>
<keyword evidence="2 6" id="KW-0812">Transmembrane</keyword>
<feature type="domain" description="ABC-2 type transporter transmembrane" evidence="7">
    <location>
        <begin position="32"/>
        <end position="224"/>
    </location>
</feature>
<dbReference type="InterPro" id="IPR000412">
    <property type="entry name" value="ABC_2_transport"/>
</dbReference>
<feature type="transmembrane region" description="Helical" evidence="6">
    <location>
        <begin position="149"/>
        <end position="176"/>
    </location>
</feature>
<evidence type="ECO:0000256" key="1">
    <source>
        <dbReference type="ARBA" id="ARBA00004141"/>
    </source>
</evidence>
<evidence type="ECO:0000256" key="4">
    <source>
        <dbReference type="ARBA" id="ARBA00023136"/>
    </source>
</evidence>
<protein>
    <recommendedName>
        <fullName evidence="7">ABC-2 type transporter transmembrane domain-containing protein</fullName>
    </recommendedName>
</protein>
<feature type="transmembrane region" description="Helical" evidence="6">
    <location>
        <begin position="39"/>
        <end position="60"/>
    </location>
</feature>
<evidence type="ECO:0000256" key="6">
    <source>
        <dbReference type="SAM" id="Phobius"/>
    </source>
</evidence>
<dbReference type="InterPro" id="IPR051784">
    <property type="entry name" value="Nod_factor_ABC_transporter"/>
</dbReference>
<dbReference type="GO" id="GO:0046677">
    <property type="term" value="P:response to antibiotic"/>
    <property type="evidence" value="ECO:0007669"/>
    <property type="project" value="UniProtKB-KW"/>
</dbReference>
<reference evidence="8 9" key="1">
    <citation type="journal article" date="2008" name="Int. J. Syst. Evol. Microbiol.">
        <title>Tessaracoccus flavescens sp. nov., isolated from marine sediment.</title>
        <authorList>
            <person name="Lee D.W."/>
            <person name="Lee S.D."/>
        </authorList>
    </citation>
    <scope>NUCLEOTIDE SEQUENCE [LARGE SCALE GENOMIC DNA]</scope>
    <source>
        <strain evidence="8 9">SST-39T</strain>
    </source>
</reference>
<organism evidence="8 9">
    <name type="scientific">Tessaracoccus flavescens</name>
    <dbReference type="NCBI Taxonomy" id="399497"/>
    <lineage>
        <taxon>Bacteria</taxon>
        <taxon>Bacillati</taxon>
        <taxon>Actinomycetota</taxon>
        <taxon>Actinomycetes</taxon>
        <taxon>Propionibacteriales</taxon>
        <taxon>Propionibacteriaceae</taxon>
        <taxon>Tessaracoccus</taxon>
    </lineage>
</organism>
<dbReference type="GO" id="GO:0043190">
    <property type="term" value="C:ATP-binding cassette (ABC) transporter complex"/>
    <property type="evidence" value="ECO:0007669"/>
    <property type="project" value="InterPro"/>
</dbReference>
<feature type="transmembrane region" description="Helical" evidence="6">
    <location>
        <begin position="117"/>
        <end position="142"/>
    </location>
</feature>
<keyword evidence="3 6" id="KW-1133">Transmembrane helix</keyword>
<evidence type="ECO:0000256" key="3">
    <source>
        <dbReference type="ARBA" id="ARBA00022989"/>
    </source>
</evidence>
<dbReference type="PANTHER" id="PTHR43229">
    <property type="entry name" value="NODULATION PROTEIN J"/>
    <property type="match status" value="1"/>
</dbReference>
<evidence type="ECO:0000313" key="9">
    <source>
        <dbReference type="Proteomes" id="UP000188235"/>
    </source>
</evidence>
<dbReference type="RefSeq" id="WP_161490150.1">
    <property type="nucleotide sequence ID" value="NZ_CP019607.1"/>
</dbReference>
<accession>A0A1Q2CWH1</accession>
<keyword evidence="5" id="KW-0046">Antibiotic resistance</keyword>
<evidence type="ECO:0000256" key="5">
    <source>
        <dbReference type="ARBA" id="ARBA00023251"/>
    </source>
</evidence>
<evidence type="ECO:0000256" key="2">
    <source>
        <dbReference type="ARBA" id="ARBA00022692"/>
    </source>
</evidence>
<dbReference type="EMBL" id="CP019607">
    <property type="protein sequence ID" value="AQP50472.1"/>
    <property type="molecule type" value="Genomic_DNA"/>
</dbReference>
<proteinExistence type="predicted"/>
<dbReference type="GO" id="GO:0140359">
    <property type="term" value="F:ABC-type transporter activity"/>
    <property type="evidence" value="ECO:0007669"/>
    <property type="project" value="InterPro"/>
</dbReference>
<gene>
    <name evidence="8" type="ORF">BW733_06140</name>
</gene>
<dbReference type="Proteomes" id="UP000188235">
    <property type="component" value="Chromosome"/>
</dbReference>
<feature type="transmembrane region" description="Helical" evidence="6">
    <location>
        <begin position="237"/>
        <end position="258"/>
    </location>
</feature>
<evidence type="ECO:0000313" key="8">
    <source>
        <dbReference type="EMBL" id="AQP50472.1"/>
    </source>
</evidence>
<name>A0A1Q2CWH1_9ACTN</name>
<keyword evidence="9" id="KW-1185">Reference proteome</keyword>